<dbReference type="EMBL" id="CP133787">
    <property type="protein sequence ID" value="WMX69990.1"/>
    <property type="molecule type" value="Genomic_DNA"/>
</dbReference>
<dbReference type="Proteomes" id="UP001254658">
    <property type="component" value="Chromosome"/>
</dbReference>
<dbReference type="RefSeq" id="WP_309558628.1">
    <property type="nucleotide sequence ID" value="NZ_CP133787.1"/>
</dbReference>
<protein>
    <recommendedName>
        <fullName evidence="3">Phage protein</fullName>
    </recommendedName>
</protein>
<evidence type="ECO:0000313" key="2">
    <source>
        <dbReference type="Proteomes" id="UP001254658"/>
    </source>
</evidence>
<dbReference type="AlphaFoldDB" id="A0AAX4A7U2"/>
<organism evidence="1 2">
    <name type="scientific">Lactococcus lactis subsp. cremoris</name>
    <name type="common">Streptococcus cremoris</name>
    <dbReference type="NCBI Taxonomy" id="1359"/>
    <lineage>
        <taxon>Bacteria</taxon>
        <taxon>Bacillati</taxon>
        <taxon>Bacillota</taxon>
        <taxon>Bacilli</taxon>
        <taxon>Lactobacillales</taxon>
        <taxon>Streptococcaceae</taxon>
        <taxon>Lactococcus</taxon>
    </lineage>
</organism>
<evidence type="ECO:0000313" key="1">
    <source>
        <dbReference type="EMBL" id="WMX69990.1"/>
    </source>
</evidence>
<reference evidence="1" key="1">
    <citation type="journal article" date="2022" name="Microbiol. Spectr.">
        <title>Optimizing Conditions in the Acid Tolerance Test for Potential Probiotics Using Response Surface Methodology.</title>
        <authorList>
            <person name="Ko H.I."/>
            <person name="Jeong C.H."/>
            <person name="Hong S.W."/>
            <person name="Eun J.B."/>
            <person name="Kim T.W."/>
        </authorList>
    </citation>
    <scope>NUCLEOTIDE SEQUENCE</scope>
    <source>
        <strain evidence="1">KCKM 0438</strain>
    </source>
</reference>
<name>A0AAX4A7U2_LACLC</name>
<sequence length="78" mass="8647">MKKSKQTQESIDIIIGEKIVANLSFNAYETGALDAQLTINGPQDFHNSEEAKNELNELISEAFEASKNKLAAYEVTEN</sequence>
<gene>
    <name evidence="1" type="ORF">RF668_08805</name>
</gene>
<reference evidence="1" key="2">
    <citation type="submission" date="2023-09" db="EMBL/GenBank/DDBJ databases">
        <authorList>
            <person name="Kim T.W."/>
        </authorList>
    </citation>
    <scope>NUCLEOTIDE SEQUENCE</scope>
    <source>
        <strain evidence="1">KCKM 0438</strain>
    </source>
</reference>
<proteinExistence type="predicted"/>
<accession>A0AAX4A7U2</accession>
<evidence type="ECO:0008006" key="3">
    <source>
        <dbReference type="Google" id="ProtNLM"/>
    </source>
</evidence>